<evidence type="ECO:0000256" key="2">
    <source>
        <dbReference type="ARBA" id="ARBA00023163"/>
    </source>
</evidence>
<dbReference type="NCBIfam" id="TIGR01557">
    <property type="entry name" value="myb_SHAQKYF"/>
    <property type="match status" value="1"/>
</dbReference>
<keyword evidence="3" id="KW-0539">Nucleus</keyword>
<proteinExistence type="predicted"/>
<gene>
    <name evidence="4" type="ORF">HINF_LOCUS22264</name>
</gene>
<organism evidence="4 5">
    <name type="scientific">Hexamita inflata</name>
    <dbReference type="NCBI Taxonomy" id="28002"/>
    <lineage>
        <taxon>Eukaryota</taxon>
        <taxon>Metamonada</taxon>
        <taxon>Diplomonadida</taxon>
        <taxon>Hexamitidae</taxon>
        <taxon>Hexamitinae</taxon>
        <taxon>Hexamita</taxon>
    </lineage>
</organism>
<evidence type="ECO:0000313" key="4">
    <source>
        <dbReference type="EMBL" id="CAL6010812.1"/>
    </source>
</evidence>
<dbReference type="PANTHER" id="PTHR31442:SF21">
    <property type="entry name" value="TRANSCRIPTION FACTOR BOA-RELATED"/>
    <property type="match status" value="1"/>
</dbReference>
<keyword evidence="5" id="KW-1185">Reference proteome</keyword>
<evidence type="ECO:0008006" key="6">
    <source>
        <dbReference type="Google" id="ProtNLM"/>
    </source>
</evidence>
<evidence type="ECO:0000313" key="5">
    <source>
        <dbReference type="Proteomes" id="UP001642409"/>
    </source>
</evidence>
<comment type="caution">
    <text evidence="4">The sequence shown here is derived from an EMBL/GenBank/DDBJ whole genome shotgun (WGS) entry which is preliminary data.</text>
</comment>
<evidence type="ECO:0000256" key="1">
    <source>
        <dbReference type="ARBA" id="ARBA00023015"/>
    </source>
</evidence>
<evidence type="ECO:0000256" key="3">
    <source>
        <dbReference type="ARBA" id="ARBA00023242"/>
    </source>
</evidence>
<keyword evidence="1" id="KW-0805">Transcription regulation</keyword>
<sequence length="211" mass="24220">MDSIALTLEQQNIVNDGFVEMVNKCYNRKFTDLVDAIKYYEIKMLVSSPISNRSESKVDQISNVTFETVANNTDDSAYSGHTTEDEEVLRSIFVIHKRERKPEAFSWSSQLHDRFVLVVMALGVKDCKPKQVLELFGNYNGVTKSVIGSHLQKVRKTILKEQKLKQLTQVENWMAPKTVRDDKLASIVQKWKEPNFGGFSNKQLNNLVMEK</sequence>
<dbReference type="InterPro" id="IPR044841">
    <property type="entry name" value="LUX/BOA-like"/>
</dbReference>
<dbReference type="SUPFAM" id="SSF46689">
    <property type="entry name" value="Homeodomain-like"/>
    <property type="match status" value="1"/>
</dbReference>
<name>A0ABP1I9S4_9EUKA</name>
<dbReference type="InterPro" id="IPR006447">
    <property type="entry name" value="Myb_dom_plants"/>
</dbReference>
<reference evidence="4 5" key="1">
    <citation type="submission" date="2024-07" db="EMBL/GenBank/DDBJ databases">
        <authorList>
            <person name="Akdeniz Z."/>
        </authorList>
    </citation>
    <scope>NUCLEOTIDE SEQUENCE [LARGE SCALE GENOMIC DNA]</scope>
</reference>
<dbReference type="Proteomes" id="UP001642409">
    <property type="component" value="Unassembled WGS sequence"/>
</dbReference>
<dbReference type="EMBL" id="CAXDID020000062">
    <property type="protein sequence ID" value="CAL6010812.1"/>
    <property type="molecule type" value="Genomic_DNA"/>
</dbReference>
<keyword evidence="2" id="KW-0804">Transcription</keyword>
<dbReference type="InterPro" id="IPR009057">
    <property type="entry name" value="Homeodomain-like_sf"/>
</dbReference>
<dbReference type="PANTHER" id="PTHR31442">
    <property type="entry name" value="HOMEODOMAIN-LIKE SUPERFAMILY PROTEIN-RELATED"/>
    <property type="match status" value="1"/>
</dbReference>
<dbReference type="Gene3D" id="1.10.10.60">
    <property type="entry name" value="Homeodomain-like"/>
    <property type="match status" value="1"/>
</dbReference>
<accession>A0ABP1I9S4</accession>
<protein>
    <recommendedName>
        <fullName evidence="6">HTH myb-type domain-containing protein</fullName>
    </recommendedName>
</protein>